<dbReference type="EMBL" id="JBEHGX010000001">
    <property type="protein sequence ID" value="MER0124578.1"/>
    <property type="molecule type" value="Genomic_DNA"/>
</dbReference>
<proteinExistence type="predicted"/>
<keyword evidence="1" id="KW-0732">Signal</keyword>
<evidence type="ECO:0000313" key="3">
    <source>
        <dbReference type="Proteomes" id="UP001447374"/>
    </source>
</evidence>
<reference evidence="2 3" key="1">
    <citation type="submission" date="2024-06" db="EMBL/GenBank/DDBJ databases">
        <title>Fanconibacter daqui strain Q02 whole shotgun sequencing project.</title>
        <authorList>
            <person name="Rodrigues J.W.A."/>
            <person name="Viana L.C."/>
            <person name="Vieira E.C."/>
            <person name="Souza F.O.L."/>
            <person name="Alegria O.C."/>
            <person name="Patroca S."/>
            <person name="Cruz A.C.R."/>
            <person name="Nunes A.R.C."/>
        </authorList>
    </citation>
    <scope>NUCLEOTIDE SEQUENCE [LARGE SCALE GENOMIC DNA]</scope>
    <source>
        <strain evidence="2 3">Q02</strain>
    </source>
</reference>
<comment type="caution">
    <text evidence="2">The sequence shown here is derived from an EMBL/GenBank/DDBJ whole genome shotgun (WGS) entry which is preliminary data.</text>
</comment>
<dbReference type="RefSeq" id="WP_024556661.1">
    <property type="nucleotide sequence ID" value="NZ_JALLMW010000001.1"/>
</dbReference>
<feature type="signal peptide" evidence="1">
    <location>
        <begin position="1"/>
        <end position="23"/>
    </location>
</feature>
<gene>
    <name evidence="2" type="ORF">ABQG75_02300</name>
</gene>
<evidence type="ECO:0000313" key="2">
    <source>
        <dbReference type="EMBL" id="MER0124578.1"/>
    </source>
</evidence>
<feature type="chain" id="PRO_5046592830" evidence="1">
    <location>
        <begin position="24"/>
        <end position="102"/>
    </location>
</feature>
<keyword evidence="3" id="KW-1185">Reference proteome</keyword>
<name>A0ABV1PIA5_9ENTR</name>
<evidence type="ECO:0000256" key="1">
    <source>
        <dbReference type="SAM" id="SignalP"/>
    </source>
</evidence>
<organism evidence="2 3">
    <name type="scientific">Franconibacter daqui</name>
    <dbReference type="NCBI Taxonomy" id="2047724"/>
    <lineage>
        <taxon>Bacteria</taxon>
        <taxon>Pseudomonadati</taxon>
        <taxon>Pseudomonadota</taxon>
        <taxon>Gammaproteobacteria</taxon>
        <taxon>Enterobacterales</taxon>
        <taxon>Enterobacteriaceae</taxon>
        <taxon>Franconibacter</taxon>
    </lineage>
</organism>
<accession>A0ABV1PIA5</accession>
<sequence length="102" mass="11063">MKTLSLVKNTSGALLILSSVVTAAAANDGTIHFRGAIVEAGCQVENQAQKAIFSCFKDGKMQRQTLALHQLTEASLKQANASVRMKWLDASRRLGVLQITYQ</sequence>
<protein>
    <submittedName>
        <fullName evidence="2">Type 1 fimbrial protein</fullName>
    </submittedName>
</protein>
<dbReference type="Proteomes" id="UP001447374">
    <property type="component" value="Unassembled WGS sequence"/>
</dbReference>